<evidence type="ECO:0000256" key="1">
    <source>
        <dbReference type="SAM" id="Phobius"/>
    </source>
</evidence>
<name>A0A1Y2T8T3_SYMTR</name>
<dbReference type="EMBL" id="LWLV01000072">
    <property type="protein sequence ID" value="OTA42117.1"/>
    <property type="molecule type" value="Genomic_DNA"/>
</dbReference>
<protein>
    <submittedName>
        <fullName evidence="2">Uncharacterized protein</fullName>
    </submittedName>
</protein>
<keyword evidence="1" id="KW-0472">Membrane</keyword>
<gene>
    <name evidence="2" type="ORF">A6D92_01465</name>
</gene>
<reference evidence="3" key="1">
    <citation type="submission" date="2016-04" db="EMBL/GenBank/DDBJ databases">
        <authorList>
            <person name="Antunes L.P."/>
            <person name="Martins L.F."/>
            <person name="Pereira R.V."/>
            <person name="Thomas A.M."/>
            <person name="Barbosa D."/>
            <person name="Nascimento L."/>
            <person name="Silva G.M."/>
            <person name="Condomitti G.W."/>
            <person name="Digiampietri L.A."/>
            <person name="Lombardi K.C."/>
            <person name="Ramos P.L."/>
            <person name="Quaggio R.B."/>
            <person name="Oliveira J.C."/>
            <person name="Pascon R.C."/>
            <person name="Cruz J.B."/>
            <person name="Silva A.M."/>
            <person name="Setubal J.C."/>
        </authorList>
    </citation>
    <scope>NUCLEOTIDE SEQUENCE [LARGE SCALE GENOMIC DNA]</scope>
</reference>
<feature type="transmembrane region" description="Helical" evidence="1">
    <location>
        <begin position="6"/>
        <end position="26"/>
    </location>
</feature>
<accession>A0A1Y2T8T3</accession>
<keyword evidence="1" id="KW-1133">Transmembrane helix</keyword>
<comment type="caution">
    <text evidence="2">The sequence shown here is derived from an EMBL/GenBank/DDBJ whole genome shotgun (WGS) entry which is preliminary data.</text>
</comment>
<dbReference type="Proteomes" id="UP000194267">
    <property type="component" value="Unassembled WGS sequence"/>
</dbReference>
<keyword evidence="1" id="KW-0812">Transmembrane</keyword>
<feature type="transmembrane region" description="Helical" evidence="1">
    <location>
        <begin position="38"/>
        <end position="58"/>
    </location>
</feature>
<evidence type="ECO:0000313" key="3">
    <source>
        <dbReference type="Proteomes" id="UP000194267"/>
    </source>
</evidence>
<dbReference type="AlphaFoldDB" id="A0A1Y2T8T3"/>
<evidence type="ECO:0000313" key="2">
    <source>
        <dbReference type="EMBL" id="OTA42117.1"/>
    </source>
</evidence>
<proteinExistence type="predicted"/>
<organism evidence="2 3">
    <name type="scientific">Symbiobacterium thermophilum</name>
    <dbReference type="NCBI Taxonomy" id="2734"/>
    <lineage>
        <taxon>Bacteria</taxon>
        <taxon>Bacillati</taxon>
        <taxon>Bacillota</taxon>
        <taxon>Clostridia</taxon>
        <taxon>Eubacteriales</taxon>
        <taxon>Symbiobacteriaceae</taxon>
        <taxon>Symbiobacterium</taxon>
    </lineage>
</organism>
<sequence length="61" mass="6494">MSPIVWWIIAVGFVAPAVALLVLFLLHRRSRGNPGRAMGALWAVLLVLLLAFAGLGLVSAK</sequence>